<dbReference type="InterPro" id="IPR042100">
    <property type="entry name" value="Bug_dom1"/>
</dbReference>
<dbReference type="Gene3D" id="3.40.190.150">
    <property type="entry name" value="Bordetella uptake gene, domain 1"/>
    <property type="match status" value="1"/>
</dbReference>
<dbReference type="PIRSF" id="PIRSF017082">
    <property type="entry name" value="YflP"/>
    <property type="match status" value="1"/>
</dbReference>
<evidence type="ECO:0000313" key="3">
    <source>
        <dbReference type="Proteomes" id="UP000578036"/>
    </source>
</evidence>
<dbReference type="EMBL" id="JACHWF010000006">
    <property type="protein sequence ID" value="MBB3010082.1"/>
    <property type="molecule type" value="Genomic_DNA"/>
</dbReference>
<comment type="caution">
    <text evidence="2">The sequence shown here is derived from an EMBL/GenBank/DDBJ whole genome shotgun (WGS) entry which is preliminary data.</text>
</comment>
<dbReference type="Gene3D" id="3.40.190.10">
    <property type="entry name" value="Periplasmic binding protein-like II"/>
    <property type="match status" value="1"/>
</dbReference>
<dbReference type="PANTHER" id="PTHR42928">
    <property type="entry name" value="TRICARBOXYLATE-BINDING PROTEIN"/>
    <property type="match status" value="1"/>
</dbReference>
<protein>
    <submittedName>
        <fullName evidence="2">Tripartite-type tricarboxylate transporter receptor subunit TctC</fullName>
    </submittedName>
</protein>
<comment type="similarity">
    <text evidence="1">Belongs to the UPF0065 (bug) family.</text>
</comment>
<accession>A0A7W4VEE0</accession>
<gene>
    <name evidence="2" type="ORF">FHX61_004758</name>
</gene>
<dbReference type="AlphaFoldDB" id="A0A7W4VEE0"/>
<dbReference type="PANTHER" id="PTHR42928:SF5">
    <property type="entry name" value="BLR1237 PROTEIN"/>
    <property type="match status" value="1"/>
</dbReference>
<dbReference type="InterPro" id="IPR005064">
    <property type="entry name" value="BUG"/>
</dbReference>
<dbReference type="CDD" id="cd07012">
    <property type="entry name" value="PBP2_Bug_TTT"/>
    <property type="match status" value="1"/>
</dbReference>
<dbReference type="Pfam" id="PF03401">
    <property type="entry name" value="TctC"/>
    <property type="match status" value="1"/>
</dbReference>
<reference evidence="2 3" key="1">
    <citation type="submission" date="2020-08" db="EMBL/GenBank/DDBJ databases">
        <title>Genomic Encyclopedia of Type Strains, Phase IV (KMG-V): Genome sequencing to study the core and pangenomes of soil and plant-associated prokaryotes.</title>
        <authorList>
            <person name="Whitman W."/>
        </authorList>
    </citation>
    <scope>NUCLEOTIDE SEQUENCE [LARGE SCALE GENOMIC DNA]</scope>
    <source>
        <strain evidence="2 3">SLV-2362</strain>
    </source>
</reference>
<sequence length="352" mass="36940">MPLIALRQRCRAPISAHASAPADAPRTVSIARHIVTVASACAVLAPILAFAQPSNPDWRPSRPVTLVVPYAAGGGTDATARAVARRLGERWGQPVLVENVGGADGLIGTRRVMDAKPDGHTLLLQVPSLLLMKYQSSLKGVDPTSRLEPVSALAMSPTAVVVGGKLPIHSLKELVDYCRKPNAGCSAGSGENSSKLRARLFADHWGLKDMPVVSYRGTSPIISDLVAGTLTVAFTGLTAALPLHKTGQLRIIATNGDTRASALPDVPTSVEAGWPDAYSVTWYGVFAPKGTPQPVVEAIATALRESGKSPDVLQAFALAGADPRFSTPAEFAAQIRRDNALLSARAAKYPLD</sequence>
<dbReference type="RefSeq" id="WP_183300392.1">
    <property type="nucleotide sequence ID" value="NZ_JACHWF010000006.1"/>
</dbReference>
<proteinExistence type="inferred from homology"/>
<dbReference type="Proteomes" id="UP000578036">
    <property type="component" value="Unassembled WGS sequence"/>
</dbReference>
<evidence type="ECO:0000256" key="1">
    <source>
        <dbReference type="ARBA" id="ARBA00006987"/>
    </source>
</evidence>
<name>A0A7W4VEE0_9BURK</name>
<evidence type="ECO:0000313" key="2">
    <source>
        <dbReference type="EMBL" id="MBB3010082.1"/>
    </source>
</evidence>
<keyword evidence="3" id="KW-1185">Reference proteome</keyword>
<keyword evidence="2" id="KW-0675">Receptor</keyword>
<dbReference type="SUPFAM" id="SSF53850">
    <property type="entry name" value="Periplasmic binding protein-like II"/>
    <property type="match status" value="1"/>
</dbReference>
<organism evidence="2 3">
    <name type="scientific">Cupriavidus alkaliphilus</name>
    <dbReference type="NCBI Taxonomy" id="942866"/>
    <lineage>
        <taxon>Bacteria</taxon>
        <taxon>Pseudomonadati</taxon>
        <taxon>Pseudomonadota</taxon>
        <taxon>Betaproteobacteria</taxon>
        <taxon>Burkholderiales</taxon>
        <taxon>Burkholderiaceae</taxon>
        <taxon>Cupriavidus</taxon>
    </lineage>
</organism>